<evidence type="ECO:0000256" key="4">
    <source>
        <dbReference type="ARBA" id="ARBA00023136"/>
    </source>
</evidence>
<feature type="transmembrane region" description="Helical" evidence="6">
    <location>
        <begin position="65"/>
        <end position="85"/>
    </location>
</feature>
<keyword evidence="4 6" id="KW-0472">Membrane</keyword>
<evidence type="ECO:0000313" key="7">
    <source>
        <dbReference type="EMBL" id="CAG9865141.1"/>
    </source>
</evidence>
<evidence type="ECO:0000256" key="2">
    <source>
        <dbReference type="ARBA" id="ARBA00022692"/>
    </source>
</evidence>
<accession>A0A9N9XRW6</accession>
<evidence type="ECO:0000256" key="6">
    <source>
        <dbReference type="SAM" id="Phobius"/>
    </source>
</evidence>
<feature type="compositionally biased region" description="Basic and acidic residues" evidence="5">
    <location>
        <begin position="12"/>
        <end position="24"/>
    </location>
</feature>
<comment type="subcellular location">
    <subcellularLocation>
        <location evidence="1">Membrane</location>
    </subcellularLocation>
</comment>
<reference evidence="7" key="1">
    <citation type="submission" date="2022-01" db="EMBL/GenBank/DDBJ databases">
        <authorList>
            <person name="King R."/>
        </authorList>
    </citation>
    <scope>NUCLEOTIDE SEQUENCE</scope>
</reference>
<name>A0A9N9XRW6_PHYSR</name>
<keyword evidence="2 6" id="KW-0812">Transmembrane</keyword>
<dbReference type="AlphaFoldDB" id="A0A9N9XRW6"/>
<dbReference type="GO" id="GO:0001671">
    <property type="term" value="F:ATPase activator activity"/>
    <property type="evidence" value="ECO:0007669"/>
    <property type="project" value="InterPro"/>
</dbReference>
<dbReference type="GO" id="GO:0061024">
    <property type="term" value="P:membrane organization"/>
    <property type="evidence" value="ECO:0007669"/>
    <property type="project" value="TreeGrafter"/>
</dbReference>
<dbReference type="InterPro" id="IPR008662">
    <property type="entry name" value="TOIP1/2"/>
</dbReference>
<evidence type="ECO:0000313" key="8">
    <source>
        <dbReference type="Proteomes" id="UP001153712"/>
    </source>
</evidence>
<dbReference type="Proteomes" id="UP001153712">
    <property type="component" value="Chromosome 9"/>
</dbReference>
<keyword evidence="3 6" id="KW-1133">Transmembrane helix</keyword>
<dbReference type="OrthoDB" id="6258998at2759"/>
<dbReference type="GO" id="GO:0016020">
    <property type="term" value="C:membrane"/>
    <property type="evidence" value="ECO:0007669"/>
    <property type="project" value="UniProtKB-SubCell"/>
</dbReference>
<sequence length="278" mass="32169">MTKNSPIRSRRSIHDDIDNFHSEDSNTEEEETVPDLLDNSQSEEYFFEQEIKHRKGDNNHSETQYNWYLLIGILSVIGLLIGLYYSENDNNPNDNDKSLEILKKQFPKQNIDFWLSIQVTVDDIVKYSQTSSIILVHETDNMKKLLESISDYASVKILDRVADPLVLDGVNLNKDKYLKDYGAFIEDVRRGISKKAVVIVRNVDKVPSAVAQAFHQLCDQYNPVKRHMLYIFTIKAPSNPSKLNQFVENLLRTNWSSMHNDKFHALFTRLGTFILPIS</sequence>
<evidence type="ECO:0000256" key="5">
    <source>
        <dbReference type="SAM" id="MobiDB-lite"/>
    </source>
</evidence>
<keyword evidence="8" id="KW-1185">Reference proteome</keyword>
<proteinExistence type="predicted"/>
<dbReference type="Gene3D" id="3.40.50.12190">
    <property type="match status" value="1"/>
</dbReference>
<evidence type="ECO:0000256" key="1">
    <source>
        <dbReference type="ARBA" id="ARBA00004370"/>
    </source>
</evidence>
<organism evidence="7 8">
    <name type="scientific">Phyllotreta striolata</name>
    <name type="common">Striped flea beetle</name>
    <name type="synonym">Crioceris striolata</name>
    <dbReference type="NCBI Taxonomy" id="444603"/>
    <lineage>
        <taxon>Eukaryota</taxon>
        <taxon>Metazoa</taxon>
        <taxon>Ecdysozoa</taxon>
        <taxon>Arthropoda</taxon>
        <taxon>Hexapoda</taxon>
        <taxon>Insecta</taxon>
        <taxon>Pterygota</taxon>
        <taxon>Neoptera</taxon>
        <taxon>Endopterygota</taxon>
        <taxon>Coleoptera</taxon>
        <taxon>Polyphaga</taxon>
        <taxon>Cucujiformia</taxon>
        <taxon>Chrysomeloidea</taxon>
        <taxon>Chrysomelidae</taxon>
        <taxon>Galerucinae</taxon>
        <taxon>Alticini</taxon>
        <taxon>Phyllotreta</taxon>
    </lineage>
</organism>
<dbReference type="PANTHER" id="PTHR18843">
    <property type="entry name" value="TORSIN-1A-INTERACTING PROTEIN"/>
    <property type="match status" value="1"/>
</dbReference>
<dbReference type="PANTHER" id="PTHR18843:SF7">
    <property type="entry name" value="LAMINA-ASSOCIATED POLYPEPTIDE 1B ISOFORM 1-RELATED"/>
    <property type="match status" value="1"/>
</dbReference>
<gene>
    <name evidence="7" type="ORF">PHYEVI_LOCUS11386</name>
</gene>
<feature type="region of interest" description="Disordered" evidence="5">
    <location>
        <begin position="1"/>
        <end position="39"/>
    </location>
</feature>
<dbReference type="EMBL" id="OU900102">
    <property type="protein sequence ID" value="CAG9865141.1"/>
    <property type="molecule type" value="Genomic_DNA"/>
</dbReference>
<dbReference type="InterPro" id="IPR038599">
    <property type="entry name" value="LAP1C-like_C_sf"/>
</dbReference>
<protein>
    <submittedName>
        <fullName evidence="7">Uncharacterized protein</fullName>
    </submittedName>
</protein>
<evidence type="ECO:0000256" key="3">
    <source>
        <dbReference type="ARBA" id="ARBA00022989"/>
    </source>
</evidence>